<dbReference type="EMBL" id="QRDW01000011">
    <property type="protein sequence ID" value="RED45770.1"/>
    <property type="molecule type" value="Genomic_DNA"/>
</dbReference>
<dbReference type="FunFam" id="3.30.300.30:FF:000008">
    <property type="entry name" value="2,3-dihydroxybenzoate-AMP ligase"/>
    <property type="match status" value="1"/>
</dbReference>
<dbReference type="InterPro" id="IPR020845">
    <property type="entry name" value="AMP-binding_CS"/>
</dbReference>
<evidence type="ECO:0000256" key="2">
    <source>
        <dbReference type="ARBA" id="ARBA00022598"/>
    </source>
</evidence>
<dbReference type="InterPro" id="IPR042099">
    <property type="entry name" value="ANL_N_sf"/>
</dbReference>
<name>A0A3D9H8E8_9PROT</name>
<proteinExistence type="inferred from homology"/>
<evidence type="ECO:0000256" key="7">
    <source>
        <dbReference type="ARBA" id="ARBA00067668"/>
    </source>
</evidence>
<dbReference type="GO" id="GO:0006631">
    <property type="term" value="P:fatty acid metabolic process"/>
    <property type="evidence" value="ECO:0007669"/>
    <property type="project" value="UniProtKB-KW"/>
</dbReference>
<dbReference type="EC" id="6.2.1.44" evidence="6"/>
<keyword evidence="4" id="KW-0443">Lipid metabolism</keyword>
<comment type="catalytic activity">
    <reaction evidence="5">
        <text>3-(methylsulfanyl)propanoate + ATP + CoA = 3-(methylsulfanyl)propanoyl-CoA + AMP + diphosphate</text>
        <dbReference type="Rhea" id="RHEA:43052"/>
        <dbReference type="ChEBI" id="CHEBI:30616"/>
        <dbReference type="ChEBI" id="CHEBI:33019"/>
        <dbReference type="ChEBI" id="CHEBI:49016"/>
        <dbReference type="ChEBI" id="CHEBI:57287"/>
        <dbReference type="ChEBI" id="CHEBI:82815"/>
        <dbReference type="ChEBI" id="CHEBI:456215"/>
        <dbReference type="EC" id="6.2.1.44"/>
    </reaction>
    <physiologicalReaction direction="left-to-right" evidence="5">
        <dbReference type="Rhea" id="RHEA:43053"/>
    </physiologicalReaction>
</comment>
<dbReference type="PROSITE" id="PS00455">
    <property type="entry name" value="AMP_BINDING"/>
    <property type="match status" value="1"/>
</dbReference>
<dbReference type="Gene3D" id="3.30.300.30">
    <property type="match status" value="1"/>
</dbReference>
<dbReference type="InterPro" id="IPR025110">
    <property type="entry name" value="AMP-bd_C"/>
</dbReference>
<dbReference type="InterPro" id="IPR045851">
    <property type="entry name" value="AMP-bd_C_sf"/>
</dbReference>
<dbReference type="Pfam" id="PF13193">
    <property type="entry name" value="AMP-binding_C"/>
    <property type="match status" value="1"/>
</dbReference>
<comment type="similarity">
    <text evidence="1">Belongs to the ATP-dependent AMP-binding enzyme family.</text>
</comment>
<organism evidence="10 11">
    <name type="scientific">Aestuariispira insulae</name>
    <dbReference type="NCBI Taxonomy" id="1461337"/>
    <lineage>
        <taxon>Bacteria</taxon>
        <taxon>Pseudomonadati</taxon>
        <taxon>Pseudomonadota</taxon>
        <taxon>Alphaproteobacteria</taxon>
        <taxon>Rhodospirillales</taxon>
        <taxon>Kiloniellaceae</taxon>
        <taxon>Aestuariispira</taxon>
    </lineage>
</organism>
<dbReference type="AlphaFoldDB" id="A0A3D9H8E8"/>
<feature type="domain" description="AMP-dependent synthetase/ligase" evidence="8">
    <location>
        <begin position="28"/>
        <end position="407"/>
    </location>
</feature>
<keyword evidence="11" id="KW-1185">Reference proteome</keyword>
<feature type="domain" description="AMP-binding enzyme C-terminal" evidence="9">
    <location>
        <begin position="457"/>
        <end position="531"/>
    </location>
</feature>
<keyword evidence="3" id="KW-0276">Fatty acid metabolism</keyword>
<evidence type="ECO:0000259" key="8">
    <source>
        <dbReference type="Pfam" id="PF00501"/>
    </source>
</evidence>
<dbReference type="Gene3D" id="3.40.50.12780">
    <property type="entry name" value="N-terminal domain of ligase-like"/>
    <property type="match status" value="1"/>
</dbReference>
<dbReference type="GO" id="GO:0016874">
    <property type="term" value="F:ligase activity"/>
    <property type="evidence" value="ECO:0007669"/>
    <property type="project" value="UniProtKB-KW"/>
</dbReference>
<reference evidence="10 11" key="1">
    <citation type="submission" date="2018-07" db="EMBL/GenBank/DDBJ databases">
        <title>Genomic Encyclopedia of Type Strains, Phase III (KMG-III): the genomes of soil and plant-associated and newly described type strains.</title>
        <authorList>
            <person name="Whitman W."/>
        </authorList>
    </citation>
    <scope>NUCLEOTIDE SEQUENCE [LARGE SCALE GENOMIC DNA]</scope>
    <source>
        <strain evidence="10 11">CECT 8488</strain>
    </source>
</reference>
<dbReference type="RefSeq" id="WP_245957121.1">
    <property type="nucleotide sequence ID" value="NZ_QRDW01000011.1"/>
</dbReference>
<evidence type="ECO:0000256" key="3">
    <source>
        <dbReference type="ARBA" id="ARBA00022832"/>
    </source>
</evidence>
<evidence type="ECO:0000256" key="5">
    <source>
        <dbReference type="ARBA" id="ARBA00051915"/>
    </source>
</evidence>
<keyword evidence="2 10" id="KW-0436">Ligase</keyword>
<dbReference type="NCBIfam" id="NF006020">
    <property type="entry name" value="PRK08162.1"/>
    <property type="match status" value="1"/>
</dbReference>
<evidence type="ECO:0000259" key="9">
    <source>
        <dbReference type="Pfam" id="PF13193"/>
    </source>
</evidence>
<dbReference type="InterPro" id="IPR000873">
    <property type="entry name" value="AMP-dep_synth/lig_dom"/>
</dbReference>
<comment type="caution">
    <text evidence="10">The sequence shown here is derived from an EMBL/GenBank/DDBJ whole genome shotgun (WGS) entry which is preliminary data.</text>
</comment>
<gene>
    <name evidence="10" type="ORF">DFP90_11117</name>
</gene>
<dbReference type="Proteomes" id="UP000256845">
    <property type="component" value="Unassembled WGS sequence"/>
</dbReference>
<evidence type="ECO:0000313" key="11">
    <source>
        <dbReference type="Proteomes" id="UP000256845"/>
    </source>
</evidence>
<evidence type="ECO:0000256" key="1">
    <source>
        <dbReference type="ARBA" id="ARBA00006432"/>
    </source>
</evidence>
<dbReference type="PANTHER" id="PTHR43859">
    <property type="entry name" value="ACYL-ACTIVATING ENZYME"/>
    <property type="match status" value="1"/>
</dbReference>
<accession>A0A3D9H8E8</accession>
<dbReference type="Pfam" id="PF00501">
    <property type="entry name" value="AMP-binding"/>
    <property type="match status" value="1"/>
</dbReference>
<dbReference type="SUPFAM" id="SSF56801">
    <property type="entry name" value="Acetyl-CoA synthetase-like"/>
    <property type="match status" value="1"/>
</dbReference>
<protein>
    <recommendedName>
        <fullName evidence="7">3-methylmercaptopropionyl-CoA ligase</fullName>
        <ecNumber evidence="6">6.2.1.44</ecNumber>
    </recommendedName>
</protein>
<evidence type="ECO:0000313" key="10">
    <source>
        <dbReference type="EMBL" id="RED45770.1"/>
    </source>
</evidence>
<evidence type="ECO:0000256" key="4">
    <source>
        <dbReference type="ARBA" id="ARBA00023098"/>
    </source>
</evidence>
<sequence>MNDEMPVWDYAPTPANHVPLSPLSFLKRTKDVYPDRTALIYGTRRYSWAECYQRCVRLSGALKKHGVGKGDVVSLFAANTPELFEAHFGVPMAGAVLNTINIRLDADTVAYILRHAESKLLITDAGFAATVREALEILGRDDLTVIDIVDGQFGPEESELLGLMEYEAFLDTADEASHWVLPDDEWQTLALNYTSGTSGRPKGVLYHHRGSYLMTMGTVLGWGLSGHPVYLYTVPMFHCNGWGHAWTMAALAGTVVCCRAVTADAIFEAIETHGVTHLGGAPIVLSMLVNAPDHEKRPVRHPVKVMTAGAPPPAAILEKIGALGMEVMQVYGLTETYGHVVQCAWQQEWNDLPATEQAEIKARQGVGFPMNEEVRVVNRDNGLEVPRDGETMGEILIRGNTVMKGYLKNPQATDEAFVGGWFHSGDLAVVHPDGYLEIRDRLKDIIISGGENISSVELEGVLYHHPAVAFAAVVARPDEKWGESPCAFLELKEGETVSEADIIAHCREHLAGFKIPKSVVFCELPKTATGKIQKFMLRDKARSL</sequence>
<dbReference type="FunFam" id="3.40.50.12780:FF:000003">
    <property type="entry name" value="Long-chain-fatty-acid--CoA ligase FadD"/>
    <property type="match status" value="1"/>
</dbReference>
<dbReference type="CDD" id="cd12118">
    <property type="entry name" value="ttLC_FACS_AEE21_like"/>
    <property type="match status" value="1"/>
</dbReference>
<evidence type="ECO:0000256" key="6">
    <source>
        <dbReference type="ARBA" id="ARBA00066616"/>
    </source>
</evidence>
<dbReference type="PANTHER" id="PTHR43859:SF4">
    <property type="entry name" value="BUTANOATE--COA LIGASE AAE1-RELATED"/>
    <property type="match status" value="1"/>
</dbReference>